<comment type="function">
    <text evidence="9 10">Catalyzes hydrolysis of the D-alanyl-D-alanine dipeptide.</text>
</comment>
<dbReference type="Pfam" id="PF01427">
    <property type="entry name" value="Peptidase_M15"/>
    <property type="match status" value="1"/>
</dbReference>
<evidence type="ECO:0000313" key="13">
    <source>
        <dbReference type="Proteomes" id="UP001597546"/>
    </source>
</evidence>
<dbReference type="SUPFAM" id="SSF55166">
    <property type="entry name" value="Hedgehog/DD-peptidase"/>
    <property type="match status" value="1"/>
</dbReference>
<dbReference type="EMBL" id="JBHULV010000013">
    <property type="protein sequence ID" value="MFD2730979.1"/>
    <property type="molecule type" value="Genomic_DNA"/>
</dbReference>
<evidence type="ECO:0000256" key="7">
    <source>
        <dbReference type="ARBA" id="ARBA00023049"/>
    </source>
</evidence>
<evidence type="ECO:0000256" key="2">
    <source>
        <dbReference type="ARBA" id="ARBA00022670"/>
    </source>
</evidence>
<evidence type="ECO:0000256" key="9">
    <source>
        <dbReference type="HAMAP-Rule" id="MF_01924"/>
    </source>
</evidence>
<keyword evidence="4 9" id="KW-0378">Hydrolase</keyword>
<feature type="binding site" evidence="9">
    <location>
        <position position="137"/>
    </location>
    <ligand>
        <name>Zn(2+)</name>
        <dbReference type="ChEBI" id="CHEBI:29105"/>
        <note>catalytic</note>
    </ligand>
</feature>
<keyword evidence="13" id="KW-1185">Reference proteome</keyword>
<comment type="cofactor">
    <cofactor evidence="9">
        <name>Zn(2+)</name>
        <dbReference type="ChEBI" id="CHEBI:29105"/>
    </cofactor>
    <text evidence="9">Binds 1 zinc ion per subunit.</text>
</comment>
<dbReference type="EC" id="3.4.13.22" evidence="9 10"/>
<protein>
    <recommendedName>
        <fullName evidence="9 10">D-alanyl-D-alanine dipeptidase</fullName>
        <shortName evidence="9 10">D-Ala-D-Ala dipeptidase</shortName>
        <ecNumber evidence="9 10">3.4.13.22</ecNumber>
    </recommendedName>
</protein>
<dbReference type="RefSeq" id="WP_379041721.1">
    <property type="nucleotide sequence ID" value="NZ_JBHSKW010000017.1"/>
</dbReference>
<evidence type="ECO:0000256" key="10">
    <source>
        <dbReference type="PIRNR" id="PIRNR026671"/>
    </source>
</evidence>
<keyword evidence="7 9" id="KW-0482">Metalloprotease</keyword>
<evidence type="ECO:0000256" key="3">
    <source>
        <dbReference type="ARBA" id="ARBA00022723"/>
    </source>
</evidence>
<dbReference type="Proteomes" id="UP001597546">
    <property type="component" value="Unassembled WGS sequence"/>
</dbReference>
<dbReference type="PIRSF" id="PIRSF026671">
    <property type="entry name" value="AA_dipeptidase"/>
    <property type="match status" value="1"/>
</dbReference>
<keyword evidence="2 9" id="KW-0645">Protease</keyword>
<feature type="signal peptide" evidence="11">
    <location>
        <begin position="1"/>
        <end position="20"/>
    </location>
</feature>
<feature type="binding site" evidence="9">
    <location>
        <position position="144"/>
    </location>
    <ligand>
        <name>Zn(2+)</name>
        <dbReference type="ChEBI" id="CHEBI:29105"/>
        <note>catalytic</note>
    </ligand>
</feature>
<comment type="catalytic activity">
    <reaction evidence="1 9 10">
        <text>D-alanyl-D-alanine + H2O = 2 D-alanine</text>
        <dbReference type="Rhea" id="RHEA:20661"/>
        <dbReference type="ChEBI" id="CHEBI:15377"/>
        <dbReference type="ChEBI" id="CHEBI:57416"/>
        <dbReference type="ChEBI" id="CHEBI:57822"/>
        <dbReference type="EC" id="3.4.13.22"/>
    </reaction>
</comment>
<keyword evidence="3 9" id="KW-0479">Metal-binding</keyword>
<keyword evidence="5 9" id="KW-0862">Zinc</keyword>
<sequence>MCLRFIFCTILLLVNAFVSAQELVIVKDYNEYKASFAANNKLELQEIAKQIPNIKLDIKYATTNNFSGFAVYKQAKAFARKPVVDALKQVQKELNSIDLGLKIFDAYRPYTVTVKFWKVTPQSKKEFVANPKTGSRHNRGCAVDLTLINLETGAELEMPTPYDSFAREASPTYENISPKQKLNRNLLINIMQKNGFKVIKNEWWHYDFIGWENYPIMDIPFEKL</sequence>
<feature type="active site" description="Proton donor/acceptor" evidence="9">
    <location>
        <position position="202"/>
    </location>
</feature>
<feature type="site" description="Transition state stabilizer" evidence="9">
    <location>
        <position position="108"/>
    </location>
</feature>
<dbReference type="CDD" id="cd14840">
    <property type="entry name" value="D-Ala-D-Ala_dipeptidase_Aad"/>
    <property type="match status" value="1"/>
</dbReference>
<dbReference type="InterPro" id="IPR009045">
    <property type="entry name" value="Zn_M74/Hedgehog-like"/>
</dbReference>
<keyword evidence="6 9" id="KW-0224">Dipeptidase</keyword>
<keyword evidence="8 10" id="KW-0961">Cell wall biogenesis/degradation</keyword>
<dbReference type="PANTHER" id="PTHR43126:SF1">
    <property type="entry name" value="D-ALANYL-D-ALANINE DIPEPTIDASE"/>
    <property type="match status" value="1"/>
</dbReference>
<dbReference type="PANTHER" id="PTHR43126">
    <property type="entry name" value="D-ALANYL-D-ALANINE DIPEPTIDASE"/>
    <property type="match status" value="1"/>
</dbReference>
<evidence type="ECO:0000256" key="4">
    <source>
        <dbReference type="ARBA" id="ARBA00022801"/>
    </source>
</evidence>
<dbReference type="InterPro" id="IPR000755">
    <property type="entry name" value="A_A_dipeptidase"/>
</dbReference>
<dbReference type="HAMAP" id="MF_01924">
    <property type="entry name" value="A_A_dipeptidase"/>
    <property type="match status" value="1"/>
</dbReference>
<proteinExistence type="inferred from homology"/>
<name>A0ABW5TQ72_9SPHI</name>
<gene>
    <name evidence="12" type="ORF">ACFSSE_04620</name>
</gene>
<accession>A0ABW5TQ72</accession>
<keyword evidence="11" id="KW-0732">Signal</keyword>
<evidence type="ECO:0000313" key="12">
    <source>
        <dbReference type="EMBL" id="MFD2730979.1"/>
    </source>
</evidence>
<evidence type="ECO:0000256" key="11">
    <source>
        <dbReference type="SAM" id="SignalP"/>
    </source>
</evidence>
<evidence type="ECO:0000256" key="5">
    <source>
        <dbReference type="ARBA" id="ARBA00022833"/>
    </source>
</evidence>
<dbReference type="Gene3D" id="3.30.1380.10">
    <property type="match status" value="1"/>
</dbReference>
<organism evidence="12 13">
    <name type="scientific">Pedobacter alpinus</name>
    <dbReference type="NCBI Taxonomy" id="1590643"/>
    <lineage>
        <taxon>Bacteria</taxon>
        <taxon>Pseudomonadati</taxon>
        <taxon>Bacteroidota</taxon>
        <taxon>Sphingobacteriia</taxon>
        <taxon>Sphingobacteriales</taxon>
        <taxon>Sphingobacteriaceae</taxon>
        <taxon>Pedobacter</taxon>
    </lineage>
</organism>
<comment type="similarity">
    <text evidence="9 10">Belongs to the peptidase M15D family.</text>
</comment>
<evidence type="ECO:0000256" key="1">
    <source>
        <dbReference type="ARBA" id="ARBA00001362"/>
    </source>
</evidence>
<evidence type="ECO:0000256" key="6">
    <source>
        <dbReference type="ARBA" id="ARBA00022997"/>
    </source>
</evidence>
<feature type="binding site" evidence="9">
    <location>
        <position position="205"/>
    </location>
    <ligand>
        <name>Zn(2+)</name>
        <dbReference type="ChEBI" id="CHEBI:29105"/>
        <note>catalytic</note>
    </ligand>
</feature>
<feature type="chain" id="PRO_5046362292" description="D-alanyl-D-alanine dipeptidase" evidence="11">
    <location>
        <begin position="21"/>
        <end position="224"/>
    </location>
</feature>
<evidence type="ECO:0000256" key="8">
    <source>
        <dbReference type="ARBA" id="ARBA00023316"/>
    </source>
</evidence>
<comment type="caution">
    <text evidence="12">The sequence shown here is derived from an EMBL/GenBank/DDBJ whole genome shotgun (WGS) entry which is preliminary data.</text>
</comment>
<reference evidence="13" key="1">
    <citation type="journal article" date="2019" name="Int. J. Syst. Evol. Microbiol.">
        <title>The Global Catalogue of Microorganisms (GCM) 10K type strain sequencing project: providing services to taxonomists for standard genome sequencing and annotation.</title>
        <authorList>
            <consortium name="The Broad Institute Genomics Platform"/>
            <consortium name="The Broad Institute Genome Sequencing Center for Infectious Disease"/>
            <person name="Wu L."/>
            <person name="Ma J."/>
        </authorList>
    </citation>
    <scope>NUCLEOTIDE SEQUENCE [LARGE SCALE GENOMIC DNA]</scope>
    <source>
        <strain evidence="13">KCTC 42456</strain>
    </source>
</reference>